<dbReference type="EMBL" id="SDMP01000006">
    <property type="protein sequence ID" value="RYR53941.1"/>
    <property type="molecule type" value="Genomic_DNA"/>
</dbReference>
<evidence type="ECO:0000313" key="1">
    <source>
        <dbReference type="EMBL" id="RYR53941.1"/>
    </source>
</evidence>
<proteinExistence type="predicted"/>
<accession>A0A445CSN4</accession>
<sequence>MGFVVWPFIWRRGNIVERLYRCLSNLEWQLLFPEGTLRHFPNFNSDHSPTCLQPHAASFRNRNWRPFHFVGAWLAHPDFINFVFNSWDVSSSWNSEKNSDLLRRLPGIASSLATNINRNYFLKNLQNQLWKSMRRSWLIKNY</sequence>
<keyword evidence="2" id="KW-1185">Reference proteome</keyword>
<evidence type="ECO:0008006" key="3">
    <source>
        <dbReference type="Google" id="ProtNLM"/>
    </source>
</evidence>
<reference evidence="1 2" key="1">
    <citation type="submission" date="2019-01" db="EMBL/GenBank/DDBJ databases">
        <title>Sequencing of cultivated peanut Arachis hypogaea provides insights into genome evolution and oil improvement.</title>
        <authorList>
            <person name="Chen X."/>
        </authorList>
    </citation>
    <scope>NUCLEOTIDE SEQUENCE [LARGE SCALE GENOMIC DNA]</scope>
    <source>
        <strain evidence="2">cv. Fuhuasheng</strain>
        <tissue evidence="1">Leaves</tissue>
    </source>
</reference>
<evidence type="ECO:0000313" key="2">
    <source>
        <dbReference type="Proteomes" id="UP000289738"/>
    </source>
</evidence>
<name>A0A445CSN4_ARAHY</name>
<organism evidence="1 2">
    <name type="scientific">Arachis hypogaea</name>
    <name type="common">Peanut</name>
    <dbReference type="NCBI Taxonomy" id="3818"/>
    <lineage>
        <taxon>Eukaryota</taxon>
        <taxon>Viridiplantae</taxon>
        <taxon>Streptophyta</taxon>
        <taxon>Embryophyta</taxon>
        <taxon>Tracheophyta</taxon>
        <taxon>Spermatophyta</taxon>
        <taxon>Magnoliopsida</taxon>
        <taxon>eudicotyledons</taxon>
        <taxon>Gunneridae</taxon>
        <taxon>Pentapetalae</taxon>
        <taxon>rosids</taxon>
        <taxon>fabids</taxon>
        <taxon>Fabales</taxon>
        <taxon>Fabaceae</taxon>
        <taxon>Papilionoideae</taxon>
        <taxon>50 kb inversion clade</taxon>
        <taxon>dalbergioids sensu lato</taxon>
        <taxon>Dalbergieae</taxon>
        <taxon>Pterocarpus clade</taxon>
        <taxon>Arachis</taxon>
    </lineage>
</organism>
<dbReference type="Proteomes" id="UP000289738">
    <property type="component" value="Chromosome A06"/>
</dbReference>
<dbReference type="PANTHER" id="PTHR33710">
    <property type="entry name" value="BNAC02G09200D PROTEIN"/>
    <property type="match status" value="1"/>
</dbReference>
<dbReference type="AlphaFoldDB" id="A0A445CSN4"/>
<comment type="caution">
    <text evidence="1">The sequence shown here is derived from an EMBL/GenBank/DDBJ whole genome shotgun (WGS) entry which is preliminary data.</text>
</comment>
<dbReference type="PANTHER" id="PTHR33710:SF77">
    <property type="entry name" value="DNASE I-LIKE SUPERFAMILY PROTEIN"/>
    <property type="match status" value="1"/>
</dbReference>
<gene>
    <name evidence="1" type="ORF">Ahy_A06g029186</name>
</gene>
<protein>
    <recommendedName>
        <fullName evidence="3">Reverse transcriptase zinc-binding domain-containing protein</fullName>
    </recommendedName>
</protein>